<evidence type="ECO:0000256" key="1">
    <source>
        <dbReference type="ARBA" id="ARBA00023027"/>
    </source>
</evidence>
<dbReference type="Pfam" id="PF22725">
    <property type="entry name" value="GFO_IDH_MocA_C3"/>
    <property type="match status" value="1"/>
</dbReference>
<dbReference type="SUPFAM" id="SSF55347">
    <property type="entry name" value="Glyceraldehyde-3-phosphate dehydrogenase-like, C-terminal domain"/>
    <property type="match status" value="1"/>
</dbReference>
<evidence type="ECO:0000313" key="5">
    <source>
        <dbReference type="Proteomes" id="UP000272503"/>
    </source>
</evidence>
<dbReference type="Proteomes" id="UP000272503">
    <property type="component" value="Unassembled WGS sequence"/>
</dbReference>
<feature type="domain" description="GFO/IDH/MocA-like oxidoreductase" evidence="3">
    <location>
        <begin position="137"/>
        <end position="252"/>
    </location>
</feature>
<dbReference type="SUPFAM" id="SSF51735">
    <property type="entry name" value="NAD(P)-binding Rossmann-fold domains"/>
    <property type="match status" value="1"/>
</dbReference>
<comment type="caution">
    <text evidence="4">The sequence shown here is derived from an EMBL/GenBank/DDBJ whole genome shotgun (WGS) entry which is preliminary data.</text>
</comment>
<organism evidence="4 5">
    <name type="scientific">Mycetocola tolaasinivorans</name>
    <dbReference type="NCBI Taxonomy" id="76635"/>
    <lineage>
        <taxon>Bacteria</taxon>
        <taxon>Bacillati</taxon>
        <taxon>Actinomycetota</taxon>
        <taxon>Actinomycetes</taxon>
        <taxon>Micrococcales</taxon>
        <taxon>Microbacteriaceae</taxon>
        <taxon>Mycetocola</taxon>
    </lineage>
</organism>
<protein>
    <submittedName>
        <fullName evidence="4">Gfo/Idh/MocA family oxidoreductase</fullName>
    </submittedName>
</protein>
<dbReference type="EMBL" id="RCUX01000009">
    <property type="protein sequence ID" value="RLP74713.1"/>
    <property type="molecule type" value="Genomic_DNA"/>
</dbReference>
<feature type="domain" description="Gfo/Idh/MocA-like oxidoreductase N-terminal" evidence="2">
    <location>
        <begin position="11"/>
        <end position="127"/>
    </location>
</feature>
<reference evidence="4 5" key="1">
    <citation type="submission" date="2018-10" db="EMBL/GenBank/DDBJ databases">
        <authorList>
            <person name="Li J."/>
        </authorList>
    </citation>
    <scope>NUCLEOTIDE SEQUENCE [LARGE SCALE GENOMIC DNA]</scope>
    <source>
        <strain evidence="4 5">IF 016277</strain>
    </source>
</reference>
<sequence length="352" mass="37111">MIEAGPGAQALRIGIVGAGVMAATHAEAWARCGAREVRVLVRTDRRLPEGFGYSARATVFTDEEAFFAGLDILDICSPTDTHPRLALRAAAAGVSTLCEKPLAPDGQTAARIERAFATSSTALVVGHILRFGTPARVAREALLRGDIGELRALRLSRLSASPARARPWFADVRRSGGVIADLMIHDLDLAEWFAGETESVCAVEAPGLPGGGTASALTRHVGGATASIEASWDFPTPGYESGFDLVGERGIITFRQGGVPLLWETGAEAPRALTERMDDRIDPFVRVARALLRRREQDAAAAGERGIADGGVGRGPVLTLPGSARDAVRAVRLTDAARASVRSGLPVRPERG</sequence>
<dbReference type="PANTHER" id="PTHR43377:SF1">
    <property type="entry name" value="BILIVERDIN REDUCTASE A"/>
    <property type="match status" value="1"/>
</dbReference>
<evidence type="ECO:0000259" key="2">
    <source>
        <dbReference type="Pfam" id="PF01408"/>
    </source>
</evidence>
<accession>A0A3L7A304</accession>
<evidence type="ECO:0000313" key="4">
    <source>
        <dbReference type="EMBL" id="RLP74713.1"/>
    </source>
</evidence>
<dbReference type="InterPro" id="IPR051450">
    <property type="entry name" value="Gfo/Idh/MocA_Oxidoreductases"/>
</dbReference>
<dbReference type="OrthoDB" id="256869at2"/>
<keyword evidence="5" id="KW-1185">Reference proteome</keyword>
<dbReference type="InterPro" id="IPR036291">
    <property type="entry name" value="NAD(P)-bd_dom_sf"/>
</dbReference>
<dbReference type="AlphaFoldDB" id="A0A3L7A304"/>
<dbReference type="Gene3D" id="3.40.50.720">
    <property type="entry name" value="NAD(P)-binding Rossmann-like Domain"/>
    <property type="match status" value="1"/>
</dbReference>
<evidence type="ECO:0000259" key="3">
    <source>
        <dbReference type="Pfam" id="PF22725"/>
    </source>
</evidence>
<dbReference type="InterPro" id="IPR000683">
    <property type="entry name" value="Gfo/Idh/MocA-like_OxRdtase_N"/>
</dbReference>
<name>A0A3L7A304_9MICO</name>
<dbReference type="PANTHER" id="PTHR43377">
    <property type="entry name" value="BILIVERDIN REDUCTASE A"/>
    <property type="match status" value="1"/>
</dbReference>
<dbReference type="RefSeq" id="WP_121649113.1">
    <property type="nucleotide sequence ID" value="NZ_RCUX01000009.1"/>
</dbReference>
<keyword evidence="1" id="KW-0520">NAD</keyword>
<dbReference type="Pfam" id="PF01408">
    <property type="entry name" value="GFO_IDH_MocA"/>
    <property type="match status" value="1"/>
</dbReference>
<proteinExistence type="predicted"/>
<dbReference type="InterPro" id="IPR055170">
    <property type="entry name" value="GFO_IDH_MocA-like_dom"/>
</dbReference>
<dbReference type="GO" id="GO:0000166">
    <property type="term" value="F:nucleotide binding"/>
    <property type="evidence" value="ECO:0007669"/>
    <property type="project" value="InterPro"/>
</dbReference>
<dbReference type="Gene3D" id="3.30.360.10">
    <property type="entry name" value="Dihydrodipicolinate Reductase, domain 2"/>
    <property type="match status" value="1"/>
</dbReference>
<gene>
    <name evidence="4" type="ORF">D9V32_11785</name>
</gene>